<evidence type="ECO:0000313" key="1">
    <source>
        <dbReference type="EMBL" id="AIF54407.1"/>
    </source>
</evidence>
<dbReference type="InterPro" id="IPR008822">
    <property type="entry name" value="Endonuclease_RusA-like"/>
</dbReference>
<dbReference type="GeneID" id="22109904"/>
<dbReference type="GO" id="GO:0000287">
    <property type="term" value="F:magnesium ion binding"/>
    <property type="evidence" value="ECO:0007669"/>
    <property type="project" value="InterPro"/>
</dbReference>
<reference evidence="1 2" key="1">
    <citation type="journal article" date="2014" name="Appl. Environ. Microbiol.">
        <title>Molecular Characterization of Three Lactobacillus delbrueckii subsp. bulgaricus Phages.</title>
        <authorList>
            <person name="Casey E."/>
            <person name="Mahony J."/>
            <person name="O'Connell-Motherway M."/>
            <person name="Bottacini F."/>
            <person name="Cornelissen A."/>
            <person name="Neve H."/>
            <person name="Heller K.J."/>
            <person name="Noben J.P."/>
            <person name="Dal Bello F."/>
            <person name="van Sinderen D."/>
        </authorList>
    </citation>
    <scope>NUCLEOTIDE SEQUENCE [LARGE SCALE GENOMIC DNA]</scope>
</reference>
<accession>A0A075KL60</accession>
<dbReference type="Gene3D" id="3.30.1330.70">
    <property type="entry name" value="Holliday junction resolvase RusA"/>
    <property type="match status" value="1"/>
</dbReference>
<dbReference type="Proteomes" id="UP000028564">
    <property type="component" value="Segment"/>
</dbReference>
<dbReference type="Pfam" id="PF05866">
    <property type="entry name" value="RusA"/>
    <property type="match status" value="1"/>
</dbReference>
<gene>
    <name evidence="1" type="ORF">LDB17_032</name>
</gene>
<dbReference type="RefSeq" id="YP_009098691.1">
    <property type="nucleotide sequence ID" value="NC_025420.1"/>
</dbReference>
<dbReference type="KEGG" id="vg:22109904"/>
<dbReference type="GO" id="GO:0006281">
    <property type="term" value="P:DNA repair"/>
    <property type="evidence" value="ECO:0007669"/>
    <property type="project" value="InterPro"/>
</dbReference>
<dbReference type="SUPFAM" id="SSF103084">
    <property type="entry name" value="Holliday junction resolvase RusA"/>
    <property type="match status" value="1"/>
</dbReference>
<sequence>MKFVIEGRLDGLNTYTGACRANRYGANAMKRKNEAKVIEGIKRADLKKVEGYPLDLHIVWYEPNKRRDIDNITFATKFIQDALVKAGILEDDSQKYIVGVFHRVLVDRKNPRIEVELRTAEAKIL</sequence>
<dbReference type="EMBL" id="KJ564037">
    <property type="protein sequence ID" value="AIF54407.1"/>
    <property type="molecule type" value="Genomic_DNA"/>
</dbReference>
<evidence type="ECO:0000313" key="2">
    <source>
        <dbReference type="Proteomes" id="UP000028564"/>
    </source>
</evidence>
<dbReference type="InterPro" id="IPR036614">
    <property type="entry name" value="RusA-like_sf"/>
</dbReference>
<name>A0A075KL60_9CAUD</name>
<organism evidence="1 2">
    <name type="scientific">Lactobacillus phage Ld17</name>
    <dbReference type="NCBI Taxonomy" id="1500733"/>
    <lineage>
        <taxon>Viruses</taxon>
        <taxon>Duplodnaviria</taxon>
        <taxon>Heunggongvirae</taxon>
        <taxon>Uroviricota</taxon>
        <taxon>Caudoviricetes</taxon>
        <taxon>Cequinquevirus</taxon>
        <taxon>Cequinquevirus Ld17</taxon>
    </lineage>
</organism>
<proteinExistence type="predicted"/>
<keyword evidence="2" id="KW-1185">Reference proteome</keyword>
<protein>
    <submittedName>
        <fullName evidence="1">Putative holliday junction resolvase</fullName>
    </submittedName>
</protein>
<dbReference type="GO" id="GO:0006310">
    <property type="term" value="P:DNA recombination"/>
    <property type="evidence" value="ECO:0007669"/>
    <property type="project" value="InterPro"/>
</dbReference>
<dbReference type="OrthoDB" id="15175at10239"/>